<dbReference type="EC" id="3.5.1.2" evidence="10"/>
<keyword evidence="3 10" id="KW-0663">Pyridoxal phosphate</keyword>
<feature type="active site" description="Charge relay system" evidence="10 11">
    <location>
        <position position="214"/>
    </location>
</feature>
<dbReference type="GO" id="GO:0005829">
    <property type="term" value="C:cytosol"/>
    <property type="evidence" value="ECO:0007669"/>
    <property type="project" value="TreeGrafter"/>
</dbReference>
<dbReference type="CDD" id="cd01749">
    <property type="entry name" value="GATase1_PB"/>
    <property type="match status" value="1"/>
</dbReference>
<dbReference type="GO" id="GO:1903600">
    <property type="term" value="C:glutaminase complex"/>
    <property type="evidence" value="ECO:0007669"/>
    <property type="project" value="TreeGrafter"/>
</dbReference>
<comment type="catalytic activity">
    <reaction evidence="7 10">
        <text>L-glutamine + H2O = L-glutamate + NH4(+)</text>
        <dbReference type="Rhea" id="RHEA:15889"/>
        <dbReference type="ChEBI" id="CHEBI:15377"/>
        <dbReference type="ChEBI" id="CHEBI:28938"/>
        <dbReference type="ChEBI" id="CHEBI:29985"/>
        <dbReference type="ChEBI" id="CHEBI:58359"/>
        <dbReference type="EC" id="3.5.1.2"/>
    </reaction>
</comment>
<gene>
    <name evidence="10" type="primary">pdxT</name>
    <name evidence="13" type="ORF">IW252_000232</name>
</gene>
<dbReference type="GO" id="GO:0004359">
    <property type="term" value="F:glutaminase activity"/>
    <property type="evidence" value="ECO:0007669"/>
    <property type="project" value="UniProtKB-UniRule"/>
</dbReference>
<feature type="active site" description="Charge relay system" evidence="10 11">
    <location>
        <position position="216"/>
    </location>
</feature>
<sequence>MTTTPDISPSALNSPLVGVLALQGDVAEHQVALQAGGAATRRIRRPEDLKGVDGLVIPGGESTAIDKLSRAFGVAEPLRALIHQGLPVYGSCAGMILLADEIADPACNAAGEPQQTFGGLDVTVRRNAFGRQVDSFEEEIPMPALLSVPGEASAADPANVRAVFIRAPWIERVGSDVEILASVPLPGRAGNDDAAQVDRIVAVRSGNLLATSFHPEVTGERRIHRLFIQMIKGDA</sequence>
<dbReference type="PROSITE" id="PS51273">
    <property type="entry name" value="GATASE_TYPE_1"/>
    <property type="match status" value="1"/>
</dbReference>
<comment type="function">
    <text evidence="8 10">Catalyzes the hydrolysis of glutamine to glutamate and ammonia as part of the biosynthesis of pyridoxal 5'-phosphate. The resulting ammonia molecule is channeled to the active site of PdxS.</text>
</comment>
<evidence type="ECO:0000313" key="13">
    <source>
        <dbReference type="EMBL" id="MBG6083465.1"/>
    </source>
</evidence>
<dbReference type="FunFam" id="3.40.50.880:FF:000010">
    <property type="entry name" value="uncharacterized protein LOC100176842 isoform X2"/>
    <property type="match status" value="1"/>
</dbReference>
<organism evidence="13 14">
    <name type="scientific">Zhihengliuella flava</name>
    <dbReference type="NCBI Taxonomy" id="1285193"/>
    <lineage>
        <taxon>Bacteria</taxon>
        <taxon>Bacillati</taxon>
        <taxon>Actinomycetota</taxon>
        <taxon>Actinomycetes</taxon>
        <taxon>Micrococcales</taxon>
        <taxon>Micrococcaceae</taxon>
        <taxon>Zhihengliuella</taxon>
    </lineage>
</organism>
<dbReference type="SUPFAM" id="SSF52317">
    <property type="entry name" value="Class I glutamine amidotransferase-like"/>
    <property type="match status" value="1"/>
</dbReference>
<feature type="binding site" evidence="10 12">
    <location>
        <begin position="165"/>
        <end position="166"/>
    </location>
    <ligand>
        <name>L-glutamine</name>
        <dbReference type="ChEBI" id="CHEBI:58359"/>
    </ligand>
</feature>
<proteinExistence type="inferred from homology"/>
<keyword evidence="5 10" id="KW-0456">Lyase</keyword>
<dbReference type="Proteomes" id="UP000625033">
    <property type="component" value="Unassembled WGS sequence"/>
</dbReference>
<dbReference type="AlphaFoldDB" id="A0A931GDY4"/>
<comment type="pathway">
    <text evidence="10">Cofactor biosynthesis; pyridoxal 5'-phosphate biosynthesis.</text>
</comment>
<evidence type="ECO:0000256" key="8">
    <source>
        <dbReference type="ARBA" id="ARBA00054599"/>
    </source>
</evidence>
<comment type="subunit">
    <text evidence="9 10">In the presence of PdxS, forms a dodecamer of heterodimers. Only shows activity in the heterodimer.</text>
</comment>
<dbReference type="PROSITE" id="PS51130">
    <property type="entry name" value="PDXT_SNO_2"/>
    <property type="match status" value="1"/>
</dbReference>
<evidence type="ECO:0000256" key="3">
    <source>
        <dbReference type="ARBA" id="ARBA00022898"/>
    </source>
</evidence>
<comment type="caution">
    <text evidence="13">The sequence shown here is derived from an EMBL/GenBank/DDBJ whole genome shotgun (WGS) entry which is preliminary data.</text>
</comment>
<dbReference type="Gene3D" id="3.40.50.880">
    <property type="match status" value="1"/>
</dbReference>
<dbReference type="PROSITE" id="PS01236">
    <property type="entry name" value="PDXT_SNO_1"/>
    <property type="match status" value="1"/>
</dbReference>
<evidence type="ECO:0000256" key="12">
    <source>
        <dbReference type="PIRSR" id="PIRSR005639-2"/>
    </source>
</evidence>
<dbReference type="GO" id="GO:0036381">
    <property type="term" value="F:pyridoxal 5'-phosphate synthase (glutamine hydrolysing) activity"/>
    <property type="evidence" value="ECO:0007669"/>
    <property type="project" value="UniProtKB-UniRule"/>
</dbReference>
<evidence type="ECO:0000256" key="9">
    <source>
        <dbReference type="ARBA" id="ARBA00064749"/>
    </source>
</evidence>
<dbReference type="HAMAP" id="MF_01615">
    <property type="entry name" value="PdxT"/>
    <property type="match status" value="1"/>
</dbReference>
<keyword evidence="14" id="KW-1185">Reference proteome</keyword>
<dbReference type="EMBL" id="JADOTZ010000001">
    <property type="protein sequence ID" value="MBG6083465.1"/>
    <property type="molecule type" value="Genomic_DNA"/>
</dbReference>
<evidence type="ECO:0000256" key="7">
    <source>
        <dbReference type="ARBA" id="ARBA00049534"/>
    </source>
</evidence>
<dbReference type="Pfam" id="PF01174">
    <property type="entry name" value="SNO"/>
    <property type="match status" value="1"/>
</dbReference>
<dbReference type="GO" id="GO:0042823">
    <property type="term" value="P:pyridoxal phosphate biosynthetic process"/>
    <property type="evidence" value="ECO:0007669"/>
    <property type="project" value="UniProtKB-UniRule"/>
</dbReference>
<dbReference type="InterPro" id="IPR002161">
    <property type="entry name" value="PdxT/SNO"/>
</dbReference>
<keyword evidence="2 10" id="KW-0378">Hydrolase</keyword>
<dbReference type="GO" id="GO:0006543">
    <property type="term" value="P:L-glutamine catabolic process"/>
    <property type="evidence" value="ECO:0007669"/>
    <property type="project" value="UniProtKB-UniRule"/>
</dbReference>
<evidence type="ECO:0000256" key="11">
    <source>
        <dbReference type="PIRSR" id="PIRSR005639-1"/>
    </source>
</evidence>
<comment type="catalytic activity">
    <reaction evidence="6 10">
        <text>aldehydo-D-ribose 5-phosphate + D-glyceraldehyde 3-phosphate + L-glutamine = pyridoxal 5'-phosphate + L-glutamate + phosphate + 3 H2O + H(+)</text>
        <dbReference type="Rhea" id="RHEA:31507"/>
        <dbReference type="ChEBI" id="CHEBI:15377"/>
        <dbReference type="ChEBI" id="CHEBI:15378"/>
        <dbReference type="ChEBI" id="CHEBI:29985"/>
        <dbReference type="ChEBI" id="CHEBI:43474"/>
        <dbReference type="ChEBI" id="CHEBI:58273"/>
        <dbReference type="ChEBI" id="CHEBI:58359"/>
        <dbReference type="ChEBI" id="CHEBI:59776"/>
        <dbReference type="ChEBI" id="CHEBI:597326"/>
        <dbReference type="EC" id="4.3.3.6"/>
    </reaction>
</comment>
<dbReference type="EC" id="4.3.3.6" evidence="10"/>
<evidence type="ECO:0000256" key="1">
    <source>
        <dbReference type="ARBA" id="ARBA00008345"/>
    </source>
</evidence>
<dbReference type="InterPro" id="IPR021196">
    <property type="entry name" value="PdxT/SNO_CS"/>
</dbReference>
<evidence type="ECO:0000256" key="6">
    <source>
        <dbReference type="ARBA" id="ARBA00047992"/>
    </source>
</evidence>
<evidence type="ECO:0000313" key="14">
    <source>
        <dbReference type="Proteomes" id="UP000625033"/>
    </source>
</evidence>
<evidence type="ECO:0000256" key="4">
    <source>
        <dbReference type="ARBA" id="ARBA00022962"/>
    </source>
</evidence>
<keyword evidence="4 10" id="KW-0315">Glutamine amidotransferase</keyword>
<dbReference type="NCBIfam" id="TIGR03800">
    <property type="entry name" value="PLP_synth_Pdx2"/>
    <property type="match status" value="1"/>
</dbReference>
<feature type="binding site" evidence="10 12">
    <location>
        <begin position="60"/>
        <end position="62"/>
    </location>
    <ligand>
        <name>L-glutamine</name>
        <dbReference type="ChEBI" id="CHEBI:58359"/>
    </ligand>
</feature>
<evidence type="ECO:0000256" key="10">
    <source>
        <dbReference type="HAMAP-Rule" id="MF_01615"/>
    </source>
</evidence>
<dbReference type="PIRSF" id="PIRSF005639">
    <property type="entry name" value="Glut_amidoT_SNO"/>
    <property type="match status" value="1"/>
</dbReference>
<evidence type="ECO:0000256" key="2">
    <source>
        <dbReference type="ARBA" id="ARBA00022801"/>
    </source>
</evidence>
<protein>
    <recommendedName>
        <fullName evidence="10">Pyridoxal 5'-phosphate synthase subunit PdxT</fullName>
        <ecNumber evidence="10">4.3.3.6</ecNumber>
    </recommendedName>
    <alternativeName>
        <fullName evidence="10">Pdx2</fullName>
    </alternativeName>
    <alternativeName>
        <fullName evidence="10">Pyridoxal 5'-phosphate synthase glutaminase subunit</fullName>
        <ecNumber evidence="10">3.5.1.2</ecNumber>
    </alternativeName>
</protein>
<dbReference type="GO" id="GO:0008614">
    <property type="term" value="P:pyridoxine metabolic process"/>
    <property type="evidence" value="ECO:0007669"/>
    <property type="project" value="TreeGrafter"/>
</dbReference>
<evidence type="ECO:0000256" key="5">
    <source>
        <dbReference type="ARBA" id="ARBA00023239"/>
    </source>
</evidence>
<dbReference type="PANTHER" id="PTHR31559">
    <property type="entry name" value="PYRIDOXAL 5'-PHOSPHATE SYNTHASE SUBUNIT SNO"/>
    <property type="match status" value="1"/>
</dbReference>
<feature type="binding site" evidence="10 12">
    <location>
        <position position="126"/>
    </location>
    <ligand>
        <name>L-glutamine</name>
        <dbReference type="ChEBI" id="CHEBI:58359"/>
    </ligand>
</feature>
<dbReference type="PANTHER" id="PTHR31559:SF0">
    <property type="entry name" value="PYRIDOXAL 5'-PHOSPHATE SYNTHASE SUBUNIT SNO1-RELATED"/>
    <property type="match status" value="1"/>
</dbReference>
<dbReference type="InterPro" id="IPR029062">
    <property type="entry name" value="Class_I_gatase-like"/>
</dbReference>
<feature type="active site" description="Nucleophile" evidence="10 11">
    <location>
        <position position="92"/>
    </location>
</feature>
<reference evidence="13" key="1">
    <citation type="submission" date="2020-11" db="EMBL/GenBank/DDBJ databases">
        <title>Sequencing the genomes of 1000 actinobacteria strains.</title>
        <authorList>
            <person name="Klenk H.-P."/>
        </authorList>
    </citation>
    <scope>NUCLEOTIDE SEQUENCE</scope>
    <source>
        <strain evidence="13">DSM 26152</strain>
    </source>
</reference>
<dbReference type="RefSeq" id="WP_196834898.1">
    <property type="nucleotide sequence ID" value="NZ_JADOTZ010000001.1"/>
</dbReference>
<accession>A0A931GDY4</accession>
<comment type="similarity">
    <text evidence="1 10">Belongs to the glutaminase PdxT/SNO family.</text>
</comment>
<name>A0A931GDY4_9MICC</name>